<feature type="signal peptide" evidence="2">
    <location>
        <begin position="1"/>
        <end position="17"/>
    </location>
</feature>
<keyword evidence="2" id="KW-0732">Signal</keyword>
<evidence type="ECO:0000256" key="2">
    <source>
        <dbReference type="SAM" id="SignalP"/>
    </source>
</evidence>
<evidence type="ECO:0000313" key="3">
    <source>
        <dbReference type="EMBL" id="PYI32319.1"/>
    </source>
</evidence>
<dbReference type="EMBL" id="KZ825494">
    <property type="protein sequence ID" value="PYI32319.1"/>
    <property type="molecule type" value="Genomic_DNA"/>
</dbReference>
<dbReference type="Proteomes" id="UP000248817">
    <property type="component" value="Unassembled WGS sequence"/>
</dbReference>
<keyword evidence="4" id="KW-1185">Reference proteome</keyword>
<proteinExistence type="predicted"/>
<feature type="chain" id="PRO_5015898666" evidence="2">
    <location>
        <begin position="18"/>
        <end position="159"/>
    </location>
</feature>
<evidence type="ECO:0000256" key="1">
    <source>
        <dbReference type="SAM" id="MobiDB-lite"/>
    </source>
</evidence>
<evidence type="ECO:0000313" key="4">
    <source>
        <dbReference type="Proteomes" id="UP000248817"/>
    </source>
</evidence>
<organism evidence="3 4">
    <name type="scientific">Aspergillus indologenus CBS 114.80</name>
    <dbReference type="NCBI Taxonomy" id="1450541"/>
    <lineage>
        <taxon>Eukaryota</taxon>
        <taxon>Fungi</taxon>
        <taxon>Dikarya</taxon>
        <taxon>Ascomycota</taxon>
        <taxon>Pezizomycotina</taxon>
        <taxon>Eurotiomycetes</taxon>
        <taxon>Eurotiomycetidae</taxon>
        <taxon>Eurotiales</taxon>
        <taxon>Aspergillaceae</taxon>
        <taxon>Aspergillus</taxon>
        <taxon>Aspergillus subgen. Circumdati</taxon>
    </lineage>
</organism>
<dbReference type="AlphaFoldDB" id="A0A2V5I6L4"/>
<feature type="region of interest" description="Disordered" evidence="1">
    <location>
        <begin position="26"/>
        <end position="50"/>
    </location>
</feature>
<reference evidence="3 4" key="1">
    <citation type="submission" date="2018-02" db="EMBL/GenBank/DDBJ databases">
        <title>The genomes of Aspergillus section Nigri reveals drivers in fungal speciation.</title>
        <authorList>
            <consortium name="DOE Joint Genome Institute"/>
            <person name="Vesth T.C."/>
            <person name="Nybo J."/>
            <person name="Theobald S."/>
            <person name="Brandl J."/>
            <person name="Frisvad J.C."/>
            <person name="Nielsen K.F."/>
            <person name="Lyhne E.K."/>
            <person name="Kogle M.E."/>
            <person name="Kuo A."/>
            <person name="Riley R."/>
            <person name="Clum A."/>
            <person name="Nolan M."/>
            <person name="Lipzen A."/>
            <person name="Salamov A."/>
            <person name="Henrissat B."/>
            <person name="Wiebenga A."/>
            <person name="De vries R.P."/>
            <person name="Grigoriev I.V."/>
            <person name="Mortensen U.H."/>
            <person name="Andersen M.R."/>
            <person name="Baker S.E."/>
        </authorList>
    </citation>
    <scope>NUCLEOTIDE SEQUENCE [LARGE SCALE GENOMIC DNA]</scope>
    <source>
        <strain evidence="3 4">CBS 114.80</strain>
    </source>
</reference>
<name>A0A2V5I6L4_9EURO</name>
<gene>
    <name evidence="3" type="ORF">BP00DRAFT_159900</name>
</gene>
<sequence>MASILAANLLILPPISLIPYAPPTCDPGSMPPSSRLPDRSTRFGHSRSQHLGGAVKGSTVMFEKVTTSLGRMHGETADYDVQNTTRSYQRPGVSLAGSDRFRLRLASYASKSTISSRDGIQSMHIGPNRLTKSPGWSSVNSCNIEHWGSTLKNKMACHR</sequence>
<protein>
    <submittedName>
        <fullName evidence="3">Uncharacterized protein</fullName>
    </submittedName>
</protein>
<accession>A0A2V5I6L4</accession>